<evidence type="ECO:0000313" key="2">
    <source>
        <dbReference type="Proteomes" id="UP000007875"/>
    </source>
</evidence>
<proteinExistence type="predicted"/>
<accession>H2ZFI4</accession>
<sequence>MLLVGAPDATPGEWRKSALGATYWYKYKEHLLPPHLGKQYGDKPAEIATFGRKLEEWHLRMEEKKMKKRGSYYYRIGLKWGRLRSANPHLPTKPPTWWMKRFKTTWKYGIHPDKAVILPPYDDRFYWGGRPKKRY</sequence>
<dbReference type="AlphaFoldDB" id="H2ZFI4"/>
<organism evidence="1 2">
    <name type="scientific">Ciona savignyi</name>
    <name type="common">Pacific transparent sea squirt</name>
    <dbReference type="NCBI Taxonomy" id="51511"/>
    <lineage>
        <taxon>Eukaryota</taxon>
        <taxon>Metazoa</taxon>
        <taxon>Chordata</taxon>
        <taxon>Tunicata</taxon>
        <taxon>Ascidiacea</taxon>
        <taxon>Phlebobranchia</taxon>
        <taxon>Cionidae</taxon>
        <taxon>Ciona</taxon>
    </lineage>
</organism>
<dbReference type="Ensembl" id="ENSCSAVT00000016531.1">
    <property type="protein sequence ID" value="ENSCSAVP00000016350.1"/>
    <property type="gene ID" value="ENSCSAVG00000009623.1"/>
</dbReference>
<dbReference type="GeneTree" id="ENSGT00390000002837"/>
<keyword evidence="2" id="KW-1185">Reference proteome</keyword>
<dbReference type="Proteomes" id="UP000007875">
    <property type="component" value="Unassembled WGS sequence"/>
</dbReference>
<dbReference type="HOGENOM" id="CLU_1885035_0_0_1"/>
<reference evidence="2" key="1">
    <citation type="submission" date="2003-08" db="EMBL/GenBank/DDBJ databases">
        <authorList>
            <person name="Birren B."/>
            <person name="Nusbaum C."/>
            <person name="Abebe A."/>
            <person name="Abouelleil A."/>
            <person name="Adekoya E."/>
            <person name="Ait-zahra M."/>
            <person name="Allen N."/>
            <person name="Allen T."/>
            <person name="An P."/>
            <person name="Anderson M."/>
            <person name="Anderson S."/>
            <person name="Arachchi H."/>
            <person name="Armbruster J."/>
            <person name="Bachantsang P."/>
            <person name="Baldwin J."/>
            <person name="Barry A."/>
            <person name="Bayul T."/>
            <person name="Blitshsteyn B."/>
            <person name="Bloom T."/>
            <person name="Blye J."/>
            <person name="Boguslavskiy L."/>
            <person name="Borowsky M."/>
            <person name="Boukhgalter B."/>
            <person name="Brunache A."/>
            <person name="Butler J."/>
            <person name="Calixte N."/>
            <person name="Calvo S."/>
            <person name="Camarata J."/>
            <person name="Campo K."/>
            <person name="Chang J."/>
            <person name="Cheshatsang Y."/>
            <person name="Citroen M."/>
            <person name="Collymore A."/>
            <person name="Considine T."/>
            <person name="Cook A."/>
            <person name="Cooke P."/>
            <person name="Corum B."/>
            <person name="Cuomo C."/>
            <person name="David R."/>
            <person name="Dawoe T."/>
            <person name="Degray S."/>
            <person name="Dodge S."/>
            <person name="Dooley K."/>
            <person name="Dorje P."/>
            <person name="Dorjee K."/>
            <person name="Dorris L."/>
            <person name="Duffey N."/>
            <person name="Dupes A."/>
            <person name="Elkins T."/>
            <person name="Engels R."/>
            <person name="Erickson J."/>
            <person name="Farina A."/>
            <person name="Faro S."/>
            <person name="Ferreira P."/>
            <person name="Fischer H."/>
            <person name="Fitzgerald M."/>
            <person name="Foley K."/>
            <person name="Gage D."/>
            <person name="Galagan J."/>
            <person name="Gearin G."/>
            <person name="Gnerre S."/>
            <person name="Gnirke A."/>
            <person name="Goyette A."/>
            <person name="Graham J."/>
            <person name="Grandbois E."/>
            <person name="Gyaltsen K."/>
            <person name="Hafez N."/>
            <person name="Hagopian D."/>
            <person name="Hagos B."/>
            <person name="Hall J."/>
            <person name="Hatcher B."/>
            <person name="Heller A."/>
            <person name="Higgins H."/>
            <person name="Honan T."/>
            <person name="Horn A."/>
            <person name="Houde N."/>
            <person name="Hughes L."/>
            <person name="Hulme W."/>
            <person name="Husby E."/>
            <person name="Iliev I."/>
            <person name="Jaffe D."/>
            <person name="Jones C."/>
            <person name="Kamal M."/>
            <person name="Kamat A."/>
            <person name="Kamvysselis M."/>
            <person name="Karlsson E."/>
            <person name="Kells C."/>
            <person name="Kieu A."/>
            <person name="Kisner P."/>
            <person name="Kodira C."/>
            <person name="Kulbokas E."/>
            <person name="Labutti K."/>
            <person name="Lama D."/>
            <person name="Landers T."/>
            <person name="Leger J."/>
            <person name="Levine S."/>
            <person name="Lewis D."/>
            <person name="Lewis T."/>
            <person name="Lindblad-toh K."/>
            <person name="Liu X."/>
            <person name="Lokyitsang T."/>
            <person name="Lokyitsang Y."/>
            <person name="Lucien O."/>
            <person name="Lui A."/>
            <person name="Ma L.J."/>
            <person name="Mabbitt R."/>
            <person name="Macdonald J."/>
            <person name="Maclean C."/>
            <person name="Major J."/>
            <person name="Manning J."/>
            <person name="Marabella R."/>
            <person name="Maru K."/>
            <person name="Matthews C."/>
            <person name="Mauceli E."/>
            <person name="Mccarthy M."/>
            <person name="Mcdonough S."/>
            <person name="Mcghee T."/>
            <person name="Meldrim J."/>
            <person name="Meneus L."/>
            <person name="Mesirov J."/>
            <person name="Mihalev A."/>
            <person name="Mihova T."/>
            <person name="Mikkelsen T."/>
            <person name="Mlenga V."/>
            <person name="Moru K."/>
            <person name="Mozes J."/>
            <person name="Mulrain L."/>
            <person name="Munson G."/>
            <person name="Naylor J."/>
            <person name="Newes C."/>
            <person name="Nguyen C."/>
            <person name="Nguyen N."/>
            <person name="Nguyen T."/>
            <person name="Nicol R."/>
            <person name="Nielsen C."/>
            <person name="Nizzari M."/>
            <person name="Norbu C."/>
            <person name="Norbu N."/>
            <person name="O'donnell P."/>
            <person name="Okoawo O."/>
            <person name="O'leary S."/>
            <person name="Omotosho B."/>
            <person name="O'neill K."/>
            <person name="Osman S."/>
            <person name="Parker S."/>
            <person name="Perrin D."/>
            <person name="Phunkhang P."/>
            <person name="Piqani B."/>
            <person name="Purcell S."/>
            <person name="Rachupka T."/>
            <person name="Ramasamy U."/>
            <person name="Rameau R."/>
            <person name="Ray V."/>
            <person name="Raymond C."/>
            <person name="Retta R."/>
            <person name="Richardson S."/>
            <person name="Rise C."/>
            <person name="Rodriguez J."/>
            <person name="Rogers J."/>
            <person name="Rogov P."/>
            <person name="Rutman M."/>
            <person name="Schupbach R."/>
            <person name="Seaman C."/>
            <person name="Settipalli S."/>
            <person name="Sharpe T."/>
            <person name="Sheridan J."/>
            <person name="Sherpa N."/>
            <person name="Shi J."/>
            <person name="Smirnov S."/>
            <person name="Smith C."/>
            <person name="Sougnez C."/>
            <person name="Spencer B."/>
            <person name="Stalker J."/>
            <person name="Stange-thomann N."/>
            <person name="Stavropoulos S."/>
            <person name="Stetson K."/>
            <person name="Stone C."/>
            <person name="Stone S."/>
            <person name="Stubbs M."/>
            <person name="Talamas J."/>
            <person name="Tchuinga P."/>
            <person name="Tenzing P."/>
            <person name="Tesfaye S."/>
            <person name="Theodore J."/>
            <person name="Thoulutsang Y."/>
            <person name="Topham K."/>
            <person name="Towey S."/>
            <person name="Tsamla T."/>
            <person name="Tsomo N."/>
            <person name="Vallee D."/>
            <person name="Vassiliev H."/>
            <person name="Venkataraman V."/>
            <person name="Vinson J."/>
            <person name="Vo A."/>
            <person name="Wade C."/>
            <person name="Wang S."/>
            <person name="Wangchuk T."/>
            <person name="Wangdi T."/>
            <person name="Whittaker C."/>
            <person name="Wilkinson J."/>
            <person name="Wu Y."/>
            <person name="Wyman D."/>
            <person name="Yadav S."/>
            <person name="Yang S."/>
            <person name="Yang X."/>
            <person name="Yeager S."/>
            <person name="Yee E."/>
            <person name="Young G."/>
            <person name="Zainoun J."/>
            <person name="Zembeck L."/>
            <person name="Zimmer A."/>
            <person name="Zody M."/>
            <person name="Lander E."/>
        </authorList>
    </citation>
    <scope>NUCLEOTIDE SEQUENCE [LARGE SCALE GENOMIC DNA]</scope>
</reference>
<name>H2ZFI4_CIOSA</name>
<reference evidence="1" key="2">
    <citation type="submission" date="2025-08" db="UniProtKB">
        <authorList>
            <consortium name="Ensembl"/>
        </authorList>
    </citation>
    <scope>IDENTIFICATION</scope>
</reference>
<evidence type="ECO:0000313" key="1">
    <source>
        <dbReference type="Ensembl" id="ENSCSAVP00000016350.1"/>
    </source>
</evidence>
<protein>
    <submittedName>
        <fullName evidence="1">Uncharacterized protein</fullName>
    </submittedName>
</protein>
<reference evidence="1" key="3">
    <citation type="submission" date="2025-09" db="UniProtKB">
        <authorList>
            <consortium name="Ensembl"/>
        </authorList>
    </citation>
    <scope>IDENTIFICATION</scope>
</reference>